<dbReference type="PANTHER" id="PTHR28037:SF1">
    <property type="entry name" value="ALCOHOL O-ACETYLTRANSFERASE 1-RELATED"/>
    <property type="match status" value="1"/>
</dbReference>
<dbReference type="GO" id="GO:0008080">
    <property type="term" value="F:N-acetyltransferase activity"/>
    <property type="evidence" value="ECO:0007669"/>
    <property type="project" value="TreeGrafter"/>
</dbReference>
<organism evidence="1 2">
    <name type="scientific">Stachybotrys elegans</name>
    <dbReference type="NCBI Taxonomy" id="80388"/>
    <lineage>
        <taxon>Eukaryota</taxon>
        <taxon>Fungi</taxon>
        <taxon>Dikarya</taxon>
        <taxon>Ascomycota</taxon>
        <taxon>Pezizomycotina</taxon>
        <taxon>Sordariomycetes</taxon>
        <taxon>Hypocreomycetidae</taxon>
        <taxon>Hypocreales</taxon>
        <taxon>Stachybotryaceae</taxon>
        <taxon>Stachybotrys</taxon>
    </lineage>
</organism>
<reference evidence="1" key="1">
    <citation type="journal article" date="2021" name="Nat. Commun.">
        <title>Genetic determinants of endophytism in the Arabidopsis root mycobiome.</title>
        <authorList>
            <person name="Mesny F."/>
            <person name="Miyauchi S."/>
            <person name="Thiergart T."/>
            <person name="Pickel B."/>
            <person name="Atanasova L."/>
            <person name="Karlsson M."/>
            <person name="Huettel B."/>
            <person name="Barry K.W."/>
            <person name="Haridas S."/>
            <person name="Chen C."/>
            <person name="Bauer D."/>
            <person name="Andreopoulos W."/>
            <person name="Pangilinan J."/>
            <person name="LaButti K."/>
            <person name="Riley R."/>
            <person name="Lipzen A."/>
            <person name="Clum A."/>
            <person name="Drula E."/>
            <person name="Henrissat B."/>
            <person name="Kohler A."/>
            <person name="Grigoriev I.V."/>
            <person name="Martin F.M."/>
            <person name="Hacquard S."/>
        </authorList>
    </citation>
    <scope>NUCLEOTIDE SEQUENCE</scope>
    <source>
        <strain evidence="1">MPI-CAGE-CH-0235</strain>
    </source>
</reference>
<dbReference type="SUPFAM" id="SSF52777">
    <property type="entry name" value="CoA-dependent acyltransferases"/>
    <property type="match status" value="2"/>
</dbReference>
<keyword evidence="2" id="KW-1185">Reference proteome</keyword>
<dbReference type="PANTHER" id="PTHR28037">
    <property type="entry name" value="ALCOHOL O-ACETYLTRANSFERASE 1-RELATED"/>
    <property type="match status" value="1"/>
</dbReference>
<evidence type="ECO:0000313" key="2">
    <source>
        <dbReference type="Proteomes" id="UP000813444"/>
    </source>
</evidence>
<comment type="caution">
    <text evidence="1">The sequence shown here is derived from an EMBL/GenBank/DDBJ whole genome shotgun (WGS) entry which is preliminary data.</text>
</comment>
<proteinExistence type="predicted"/>
<sequence>MSDTSPTPLRPLSHIERFSSTRHHLGIYRCVVVTCRYHASHPLTPSRLYAALAVLIRAHPMLRVGILNQHTSTPCFSHVPEVDLRNHLDFRPVETVASRDEYEAEVAKVQGWRHNQLWQDIETLPPWQLIVLTPPAGMFAQHTYDLVFGYHHSLADGTGGRVFHELLLTALNQPSQPPSSPHSLSFPTPPLLPEAQQDVIDYKSSPTFVLGAIWSSMAPAWLQPPKQPIWHGRHIDYSLPYITRVSPVDIDADTLSSLLKACRRHSTSLTGLLHALALTSLSLHLPAADAPAFVSATPINARPYLSPSANPDLLHTLRVLISSQSHSHSSSVVAAFRDPAADLDALIWSNAQRIKNELTERASTLPLDDPISLTRYISDWFAYWRKKDGQPREDSWEISNIGAIKEPGTDTAISRILFTNGAMVAGPAIGLNVGSVAGHGLTIAISWQDAIVPDSVIQQLSSDFAAFTTRFHKTGKFMP</sequence>
<accession>A0A8K0SJY4</accession>
<dbReference type="EMBL" id="JAGPNK010000012">
    <property type="protein sequence ID" value="KAH7310523.1"/>
    <property type="molecule type" value="Genomic_DNA"/>
</dbReference>
<dbReference type="Gene3D" id="3.30.559.10">
    <property type="entry name" value="Chloramphenicol acetyltransferase-like domain"/>
    <property type="match status" value="1"/>
</dbReference>
<protein>
    <submittedName>
        <fullName evidence="1">Alcohol acetyltransferase</fullName>
    </submittedName>
</protein>
<dbReference type="AlphaFoldDB" id="A0A8K0SJY4"/>
<dbReference type="OrthoDB" id="2150604at2759"/>
<dbReference type="InterPro" id="IPR010828">
    <property type="entry name" value="Atf2/Sli1-like"/>
</dbReference>
<dbReference type="InterPro" id="IPR052058">
    <property type="entry name" value="Alcohol_O-acetyltransferase"/>
</dbReference>
<gene>
    <name evidence="1" type="ORF">B0I35DRAFT_358566</name>
</gene>
<dbReference type="InterPro" id="IPR023213">
    <property type="entry name" value="CAT-like_dom_sf"/>
</dbReference>
<dbReference type="Pfam" id="PF07247">
    <property type="entry name" value="AATase"/>
    <property type="match status" value="1"/>
</dbReference>
<dbReference type="Proteomes" id="UP000813444">
    <property type="component" value="Unassembled WGS sequence"/>
</dbReference>
<evidence type="ECO:0000313" key="1">
    <source>
        <dbReference type="EMBL" id="KAH7310523.1"/>
    </source>
</evidence>
<name>A0A8K0SJY4_9HYPO</name>